<dbReference type="CDD" id="cd06261">
    <property type="entry name" value="TM_PBP2"/>
    <property type="match status" value="1"/>
</dbReference>
<sequence>MKAQVEEEQEIKQISEEAHSPWHEAWKRLKKNKLAMIGLGITTVLLIVAIFAPIIAPYNPRYAPVIEDGKVELSLQGPSWAHPFGTDKLGRDIFSRVVYGARISLMVGLITQGIALVLGITLGAIAGYYGGLIDEAVSYLIQVFLAFPFILFAIAIMAVFSEPGVDKVFLALGLISWPPLARIVRGQVMSIKEEEYIEAAQSLGASDFRIIVKHVIPNSLAPIIVTVTLGVAGAILAEAGLSFLGLGTQPPRPSWGVMLKTGQEYIRSYPYMIWFPGLAIMIAVMGINLLGDGLRDALDPKMKD</sequence>
<evidence type="ECO:0000259" key="8">
    <source>
        <dbReference type="PROSITE" id="PS50928"/>
    </source>
</evidence>
<reference evidence="9" key="1">
    <citation type="submission" date="2021-01" db="EMBL/GenBank/DDBJ databases">
        <title>Genomic Encyclopedia of Type Strains, Phase IV (KMG-IV): sequencing the most valuable type-strain genomes for metagenomic binning, comparative biology and taxonomic classification.</title>
        <authorList>
            <person name="Goeker M."/>
        </authorList>
    </citation>
    <scope>NUCLEOTIDE SEQUENCE</scope>
    <source>
        <strain evidence="9">DSM 23230</strain>
    </source>
</reference>
<dbReference type="GO" id="GO:0005886">
    <property type="term" value="C:plasma membrane"/>
    <property type="evidence" value="ECO:0007669"/>
    <property type="project" value="UniProtKB-SubCell"/>
</dbReference>
<accession>A0A938XVI7</accession>
<evidence type="ECO:0000256" key="1">
    <source>
        <dbReference type="ARBA" id="ARBA00004651"/>
    </source>
</evidence>
<keyword evidence="5 7" id="KW-1133">Transmembrane helix</keyword>
<feature type="transmembrane region" description="Helical" evidence="7">
    <location>
        <begin position="269"/>
        <end position="290"/>
    </location>
</feature>
<dbReference type="RefSeq" id="WP_204701847.1">
    <property type="nucleotide sequence ID" value="NZ_JAFBDQ010000009.1"/>
</dbReference>
<dbReference type="GO" id="GO:0055085">
    <property type="term" value="P:transmembrane transport"/>
    <property type="evidence" value="ECO:0007669"/>
    <property type="project" value="InterPro"/>
</dbReference>
<organism evidence="9 10">
    <name type="scientific">Halanaerobacter jeridensis</name>
    <dbReference type="NCBI Taxonomy" id="706427"/>
    <lineage>
        <taxon>Bacteria</taxon>
        <taxon>Bacillati</taxon>
        <taxon>Bacillota</taxon>
        <taxon>Clostridia</taxon>
        <taxon>Halanaerobiales</taxon>
        <taxon>Halobacteroidaceae</taxon>
        <taxon>Halanaerobacter</taxon>
    </lineage>
</organism>
<dbReference type="AlphaFoldDB" id="A0A938XVI7"/>
<evidence type="ECO:0000256" key="7">
    <source>
        <dbReference type="RuleBase" id="RU363032"/>
    </source>
</evidence>
<gene>
    <name evidence="9" type="ORF">JOC47_001935</name>
</gene>
<dbReference type="InterPro" id="IPR025966">
    <property type="entry name" value="OppC_N"/>
</dbReference>
<feature type="transmembrane region" description="Helical" evidence="7">
    <location>
        <begin position="103"/>
        <end position="129"/>
    </location>
</feature>
<dbReference type="PANTHER" id="PTHR43386">
    <property type="entry name" value="OLIGOPEPTIDE TRANSPORT SYSTEM PERMEASE PROTEIN APPC"/>
    <property type="match status" value="1"/>
</dbReference>
<evidence type="ECO:0000256" key="5">
    <source>
        <dbReference type="ARBA" id="ARBA00022989"/>
    </source>
</evidence>
<keyword evidence="10" id="KW-1185">Reference proteome</keyword>
<comment type="caution">
    <text evidence="9">The sequence shown here is derived from an EMBL/GenBank/DDBJ whole genome shotgun (WGS) entry which is preliminary data.</text>
</comment>
<keyword evidence="6 7" id="KW-0472">Membrane</keyword>
<dbReference type="InterPro" id="IPR050366">
    <property type="entry name" value="BP-dependent_transpt_permease"/>
</dbReference>
<comment type="subcellular location">
    <subcellularLocation>
        <location evidence="1 7">Cell membrane</location>
        <topology evidence="1 7">Multi-pass membrane protein</topology>
    </subcellularLocation>
</comment>
<dbReference type="Pfam" id="PF12911">
    <property type="entry name" value="OppC_N"/>
    <property type="match status" value="1"/>
</dbReference>
<dbReference type="SUPFAM" id="SSF161098">
    <property type="entry name" value="MetI-like"/>
    <property type="match status" value="1"/>
</dbReference>
<dbReference type="PANTHER" id="PTHR43386:SF1">
    <property type="entry name" value="D,D-DIPEPTIDE TRANSPORT SYSTEM PERMEASE PROTEIN DDPC-RELATED"/>
    <property type="match status" value="1"/>
</dbReference>
<name>A0A938XVI7_9FIRM</name>
<comment type="similarity">
    <text evidence="7">Belongs to the binding-protein-dependent transport system permease family.</text>
</comment>
<feature type="transmembrane region" description="Helical" evidence="7">
    <location>
        <begin position="136"/>
        <end position="160"/>
    </location>
</feature>
<dbReference type="Proteomes" id="UP000774000">
    <property type="component" value="Unassembled WGS sequence"/>
</dbReference>
<evidence type="ECO:0000256" key="2">
    <source>
        <dbReference type="ARBA" id="ARBA00022448"/>
    </source>
</evidence>
<feature type="domain" description="ABC transmembrane type-1" evidence="8">
    <location>
        <begin position="101"/>
        <end position="291"/>
    </location>
</feature>
<dbReference type="InterPro" id="IPR000515">
    <property type="entry name" value="MetI-like"/>
</dbReference>
<keyword evidence="3" id="KW-1003">Cell membrane</keyword>
<feature type="transmembrane region" description="Helical" evidence="7">
    <location>
        <begin position="34"/>
        <end position="56"/>
    </location>
</feature>
<evidence type="ECO:0000256" key="3">
    <source>
        <dbReference type="ARBA" id="ARBA00022475"/>
    </source>
</evidence>
<feature type="transmembrane region" description="Helical" evidence="7">
    <location>
        <begin position="223"/>
        <end position="248"/>
    </location>
</feature>
<protein>
    <submittedName>
        <fullName evidence="9">Peptide/nickel transport system permease protein/oligopeptide transport system permease protein</fullName>
    </submittedName>
</protein>
<evidence type="ECO:0000313" key="10">
    <source>
        <dbReference type="Proteomes" id="UP000774000"/>
    </source>
</evidence>
<dbReference type="Gene3D" id="1.10.3720.10">
    <property type="entry name" value="MetI-like"/>
    <property type="match status" value="1"/>
</dbReference>
<keyword evidence="2 7" id="KW-0813">Transport</keyword>
<dbReference type="InterPro" id="IPR035906">
    <property type="entry name" value="MetI-like_sf"/>
</dbReference>
<dbReference type="EMBL" id="JAFBDQ010000009">
    <property type="protein sequence ID" value="MBM7557081.1"/>
    <property type="molecule type" value="Genomic_DNA"/>
</dbReference>
<evidence type="ECO:0000256" key="4">
    <source>
        <dbReference type="ARBA" id="ARBA00022692"/>
    </source>
</evidence>
<dbReference type="PROSITE" id="PS50928">
    <property type="entry name" value="ABC_TM1"/>
    <property type="match status" value="1"/>
</dbReference>
<evidence type="ECO:0000313" key="9">
    <source>
        <dbReference type="EMBL" id="MBM7557081.1"/>
    </source>
</evidence>
<evidence type="ECO:0000256" key="6">
    <source>
        <dbReference type="ARBA" id="ARBA00023136"/>
    </source>
</evidence>
<proteinExistence type="inferred from homology"/>
<dbReference type="Pfam" id="PF00528">
    <property type="entry name" value="BPD_transp_1"/>
    <property type="match status" value="1"/>
</dbReference>
<keyword evidence="4 7" id="KW-0812">Transmembrane</keyword>